<reference evidence="3" key="1">
    <citation type="submission" date="2011-02" db="EMBL/GenBank/DDBJ databases">
        <title>The Genome Sequence of Capsaspora owczarzaki ATCC 30864.</title>
        <authorList>
            <person name="Russ C."/>
            <person name="Cuomo C."/>
            <person name="Burger G."/>
            <person name="Gray M.W."/>
            <person name="Holland P.W.H."/>
            <person name="King N."/>
            <person name="Lang F.B.F."/>
            <person name="Roger A.J."/>
            <person name="Ruiz-Trillo I."/>
            <person name="Young S.K."/>
            <person name="Zeng Q."/>
            <person name="Gargeya S."/>
            <person name="Alvarado L."/>
            <person name="Berlin A."/>
            <person name="Chapman S.B."/>
            <person name="Chen Z."/>
            <person name="Freedman E."/>
            <person name="Gellesch M."/>
            <person name="Goldberg J."/>
            <person name="Griggs A."/>
            <person name="Gujja S."/>
            <person name="Heilman E."/>
            <person name="Heiman D."/>
            <person name="Howarth C."/>
            <person name="Mehta T."/>
            <person name="Neiman D."/>
            <person name="Pearson M."/>
            <person name="Roberts A."/>
            <person name="Saif S."/>
            <person name="Shea T."/>
            <person name="Shenoy N."/>
            <person name="Sisk P."/>
            <person name="Stolte C."/>
            <person name="Sykes S."/>
            <person name="White J."/>
            <person name="Yandava C."/>
            <person name="Haas B."/>
            <person name="Nusbaum C."/>
            <person name="Birren B."/>
        </authorList>
    </citation>
    <scope>NUCLEOTIDE SEQUENCE</scope>
    <source>
        <strain evidence="3">ATCC 30864</strain>
    </source>
</reference>
<evidence type="ECO:0000313" key="2">
    <source>
        <dbReference type="EMBL" id="KJE96022.1"/>
    </source>
</evidence>
<accession>A0A0D2VWR3</accession>
<gene>
    <name evidence="2" type="ORF">CAOG_006396</name>
</gene>
<feature type="domain" description="Complex 1 LYR protein" evidence="1">
    <location>
        <begin position="11"/>
        <end position="64"/>
    </location>
</feature>
<keyword evidence="3" id="KW-1185">Reference proteome</keyword>
<dbReference type="PhylomeDB" id="A0A0D2VWR3"/>
<dbReference type="EMBL" id="KE346370">
    <property type="protein sequence ID" value="KJE96022.1"/>
    <property type="molecule type" value="Genomic_DNA"/>
</dbReference>
<dbReference type="Proteomes" id="UP000008743">
    <property type="component" value="Unassembled WGS sequence"/>
</dbReference>
<evidence type="ECO:0000313" key="3">
    <source>
        <dbReference type="Proteomes" id="UP000008743"/>
    </source>
</evidence>
<dbReference type="OrthoDB" id="277888at2759"/>
<protein>
    <recommendedName>
        <fullName evidence="1">Complex 1 LYR protein domain-containing protein</fullName>
    </recommendedName>
</protein>
<proteinExistence type="predicted"/>
<sequence length="75" mass="8734">MSLLATQQRSAVLMLYRLVLRTSEQLQFTDRAWFEARVRREFREPRANAQLTADAIQASAARGRALLYLKERPLL</sequence>
<dbReference type="InterPro" id="IPR008011">
    <property type="entry name" value="Complex1_LYR_dom"/>
</dbReference>
<dbReference type="Pfam" id="PF05347">
    <property type="entry name" value="Complex1_LYR"/>
    <property type="match status" value="1"/>
</dbReference>
<organism evidence="2 3">
    <name type="scientific">Capsaspora owczarzaki (strain ATCC 30864)</name>
    <dbReference type="NCBI Taxonomy" id="595528"/>
    <lineage>
        <taxon>Eukaryota</taxon>
        <taxon>Filasterea</taxon>
        <taxon>Capsaspora</taxon>
    </lineage>
</organism>
<name>A0A0D2VWR3_CAPO3</name>
<dbReference type="AlphaFoldDB" id="A0A0D2VWR3"/>
<evidence type="ECO:0000259" key="1">
    <source>
        <dbReference type="Pfam" id="PF05347"/>
    </source>
</evidence>
<dbReference type="InParanoid" id="A0A0D2VWR3"/>